<proteinExistence type="predicted"/>
<dbReference type="Proteomes" id="UP000005237">
    <property type="component" value="Unassembled WGS sequence"/>
</dbReference>
<organism evidence="1 2">
    <name type="scientific">Caenorhabditis japonica</name>
    <dbReference type="NCBI Taxonomy" id="281687"/>
    <lineage>
        <taxon>Eukaryota</taxon>
        <taxon>Metazoa</taxon>
        <taxon>Ecdysozoa</taxon>
        <taxon>Nematoda</taxon>
        <taxon>Chromadorea</taxon>
        <taxon>Rhabditida</taxon>
        <taxon>Rhabditina</taxon>
        <taxon>Rhabditomorpha</taxon>
        <taxon>Rhabditoidea</taxon>
        <taxon>Rhabditidae</taxon>
        <taxon>Peloderinae</taxon>
        <taxon>Caenorhabditis</taxon>
    </lineage>
</organism>
<sequence>VRGHEALLLRQCEKRRDPAFQGEEIGAGA</sequence>
<name>A0A8R1EHY6_CAEJA</name>
<evidence type="ECO:0000313" key="2">
    <source>
        <dbReference type="Proteomes" id="UP000005237"/>
    </source>
</evidence>
<dbReference type="AlphaFoldDB" id="A0A8R1EHY6"/>
<reference evidence="2" key="1">
    <citation type="submission" date="2010-08" db="EMBL/GenBank/DDBJ databases">
        <authorList>
            <consortium name="Caenorhabditis japonica Sequencing Consortium"/>
            <person name="Wilson R.K."/>
        </authorList>
    </citation>
    <scope>NUCLEOTIDE SEQUENCE [LARGE SCALE GENOMIC DNA]</scope>
    <source>
        <strain evidence="2">DF5081</strain>
    </source>
</reference>
<dbReference type="EnsemblMetazoa" id="CJA36770.1">
    <property type="protein sequence ID" value="CJA36770.1"/>
    <property type="gene ID" value="WBGene00212617"/>
</dbReference>
<accession>A0A8R1EHY6</accession>
<keyword evidence="2" id="KW-1185">Reference proteome</keyword>
<protein>
    <submittedName>
        <fullName evidence="1">Uncharacterized protein</fullName>
    </submittedName>
</protein>
<reference evidence="1" key="2">
    <citation type="submission" date="2022-06" db="UniProtKB">
        <authorList>
            <consortium name="EnsemblMetazoa"/>
        </authorList>
    </citation>
    <scope>IDENTIFICATION</scope>
    <source>
        <strain evidence="1">DF5081</strain>
    </source>
</reference>
<evidence type="ECO:0000313" key="1">
    <source>
        <dbReference type="EnsemblMetazoa" id="CJA36770.1"/>
    </source>
</evidence>